<evidence type="ECO:0000313" key="3">
    <source>
        <dbReference type="Proteomes" id="UP000229730"/>
    </source>
</evidence>
<dbReference type="InParanoid" id="A0A2G4YPD8"/>
<evidence type="ECO:0000259" key="1">
    <source>
        <dbReference type="Pfam" id="PF01863"/>
    </source>
</evidence>
<protein>
    <submittedName>
        <fullName evidence="2">Zinc metalloprotease</fullName>
    </submittedName>
</protein>
<dbReference type="PANTHER" id="PTHR30399:SF1">
    <property type="entry name" value="UTP PYROPHOSPHATASE"/>
    <property type="match status" value="1"/>
</dbReference>
<dbReference type="EMBL" id="PDEM01000025">
    <property type="protein sequence ID" value="PHZ84157.1"/>
    <property type="molecule type" value="Genomic_DNA"/>
</dbReference>
<dbReference type="CDD" id="cd07344">
    <property type="entry name" value="M48_yhfN_like"/>
    <property type="match status" value="1"/>
</dbReference>
<dbReference type="Pfam" id="PF01863">
    <property type="entry name" value="YgjP-like"/>
    <property type="match status" value="1"/>
</dbReference>
<dbReference type="Proteomes" id="UP000229730">
    <property type="component" value="Unassembled WGS sequence"/>
</dbReference>
<reference evidence="2 3" key="1">
    <citation type="submission" date="2017-10" db="EMBL/GenBank/DDBJ databases">
        <title>Frigbacter circumglobatus gen. nov. sp. nov., isolated from sediment cultured in situ.</title>
        <authorList>
            <person name="Zhao Z."/>
        </authorList>
    </citation>
    <scope>NUCLEOTIDE SEQUENCE [LARGE SCALE GENOMIC DNA]</scope>
    <source>
        <strain evidence="2 3">ZYL</strain>
    </source>
</reference>
<comment type="caution">
    <text evidence="2">The sequence shown here is derived from an EMBL/GenBank/DDBJ whole genome shotgun (WGS) entry which is preliminary data.</text>
</comment>
<dbReference type="InterPro" id="IPR002725">
    <property type="entry name" value="YgjP-like_metallopeptidase"/>
</dbReference>
<keyword evidence="3" id="KW-1185">Reference proteome</keyword>
<feature type="domain" description="YgjP-like metallopeptidase" evidence="1">
    <location>
        <begin position="23"/>
        <end position="217"/>
    </location>
</feature>
<keyword evidence="2" id="KW-0378">Hydrolase</keyword>
<keyword evidence="2" id="KW-0645">Protease</keyword>
<dbReference type="PANTHER" id="PTHR30399">
    <property type="entry name" value="UNCHARACTERIZED PROTEIN YGJP"/>
    <property type="match status" value="1"/>
</dbReference>
<evidence type="ECO:0000313" key="2">
    <source>
        <dbReference type="EMBL" id="PHZ84157.1"/>
    </source>
</evidence>
<dbReference type="RefSeq" id="WP_099474035.1">
    <property type="nucleotide sequence ID" value="NZ_CP041025.1"/>
</dbReference>
<proteinExistence type="predicted"/>
<dbReference type="InterPro" id="IPR053136">
    <property type="entry name" value="UTP_pyrophosphatase-like"/>
</dbReference>
<dbReference type="Gene3D" id="3.30.2010.10">
    <property type="entry name" value="Metalloproteases ('zincins'), catalytic domain"/>
    <property type="match status" value="1"/>
</dbReference>
<gene>
    <name evidence="2" type="ORF">CRD36_13245</name>
</gene>
<accession>A0A2G4YPD8</accession>
<sequence>MTEHYVGDFPLILRRHPRARQLKLRFDAQEGAARITLPPGVSDRKAVQFAHKHHDWIQAQSDSSPKRIRFLPGETIPYQGCNFRILHDRDLPARVTIEGRSLRVGGPGEGFEKRLENWLKKQARLALLAAVEQFTPHVSPKPHTVSVRDTKSRWGSCSSRRTLSFSWRLIMAPPEILSYVVAHEMAHLKEMNHGPNFWKIVAHLDPEWKESRRWLKTEGSRLMLIG</sequence>
<organism evidence="2 3">
    <name type="scientific">Paremcibacter congregatus</name>
    <dbReference type="NCBI Taxonomy" id="2043170"/>
    <lineage>
        <taxon>Bacteria</taxon>
        <taxon>Pseudomonadati</taxon>
        <taxon>Pseudomonadota</taxon>
        <taxon>Alphaproteobacteria</taxon>
        <taxon>Emcibacterales</taxon>
        <taxon>Emcibacteraceae</taxon>
        <taxon>Paremcibacter</taxon>
    </lineage>
</organism>
<name>A0A2G4YPD8_9PROT</name>
<dbReference type="GO" id="GO:0008237">
    <property type="term" value="F:metallopeptidase activity"/>
    <property type="evidence" value="ECO:0007669"/>
    <property type="project" value="UniProtKB-KW"/>
</dbReference>
<dbReference type="AlphaFoldDB" id="A0A2G4YPD8"/>
<dbReference type="GO" id="GO:0006508">
    <property type="term" value="P:proteolysis"/>
    <property type="evidence" value="ECO:0007669"/>
    <property type="project" value="UniProtKB-KW"/>
</dbReference>
<dbReference type="OrthoDB" id="9795402at2"/>
<keyword evidence="2" id="KW-0482">Metalloprotease</keyword>